<dbReference type="OrthoDB" id="9916974at2"/>
<name>B8HYY9_CYAP4</name>
<evidence type="ECO:0000313" key="1">
    <source>
        <dbReference type="EMBL" id="ACL47637.1"/>
    </source>
</evidence>
<dbReference type="KEGG" id="cyn:Cyan7425_5378"/>
<dbReference type="AlphaFoldDB" id="B8HYY9"/>
<protein>
    <submittedName>
        <fullName evidence="1">Uncharacterized protein</fullName>
    </submittedName>
</protein>
<sequence length="169" mass="19718">MTLNKANRLLQQLKNRRTLRHIDYLATQTTFKLEVRLSDCNNNLKATLEDQQQRRQQSLDQRIQICEDYYLLKEALFAANQRSGVSQRLSEVEKCRELLNLYQSIRGSFSSGSTVPLRVEDIDPEQLREDLKHMDGITELAIQVVGIEEIGQQMQDLTARIDRRMRLPT</sequence>
<accession>B8HYY9</accession>
<dbReference type="EMBL" id="CP001345">
    <property type="protein sequence ID" value="ACL47637.1"/>
    <property type="molecule type" value="Genomic_DNA"/>
</dbReference>
<geneLocation type="plasmid" evidence="1">
    <name>pP742501</name>
</geneLocation>
<gene>
    <name evidence="1" type="ordered locus">Cyan7425_5378</name>
</gene>
<dbReference type="HOGENOM" id="CLU_1575872_0_0_3"/>
<organism evidence="1">
    <name type="scientific">Cyanothece sp. (strain PCC 7425 / ATCC 29141)</name>
    <dbReference type="NCBI Taxonomy" id="395961"/>
    <lineage>
        <taxon>Bacteria</taxon>
        <taxon>Bacillati</taxon>
        <taxon>Cyanobacteriota</taxon>
        <taxon>Cyanophyceae</taxon>
        <taxon>Gomontiellales</taxon>
        <taxon>Cyanothecaceae</taxon>
        <taxon>Cyanothece</taxon>
    </lineage>
</organism>
<reference evidence="1" key="1">
    <citation type="submission" date="2009-01" db="EMBL/GenBank/DDBJ databases">
        <title>Complete sequence of plasmid1 Cyanothece sp. PCC 7425.</title>
        <authorList>
            <consortium name="US DOE Joint Genome Institute"/>
            <person name="Lucas S."/>
            <person name="Copeland A."/>
            <person name="Lapidus A."/>
            <person name="Glavina del Rio T."/>
            <person name="Dalin E."/>
            <person name="Tice H."/>
            <person name="Bruce D."/>
            <person name="Goodwin L."/>
            <person name="Pitluck S."/>
            <person name="Sims D."/>
            <person name="Meineke L."/>
            <person name="Brettin T."/>
            <person name="Detter J.C."/>
            <person name="Han C."/>
            <person name="Larimer F."/>
            <person name="Land M."/>
            <person name="Hauser L."/>
            <person name="Kyrpides N."/>
            <person name="Ovchinnikova G."/>
            <person name="Liberton M."/>
            <person name="Stoeckel J."/>
            <person name="Banerjee A."/>
            <person name="Singh A."/>
            <person name="Page L."/>
            <person name="Sato H."/>
            <person name="Zhao L."/>
            <person name="Sherman L."/>
            <person name="Pakrasi H."/>
            <person name="Richardson P."/>
        </authorList>
    </citation>
    <scope>NUCLEOTIDE SEQUENCE</scope>
    <source>
        <strain evidence="1">PCC 7425</strain>
        <plasmid evidence="1">pP742501</plasmid>
    </source>
</reference>
<proteinExistence type="predicted"/>
<keyword evidence="1" id="KW-0614">Plasmid</keyword>